<proteinExistence type="predicted"/>
<reference evidence="1 2" key="1">
    <citation type="submission" date="2019-02" db="EMBL/GenBank/DDBJ databases">
        <title>Deep-cultivation of Planctomycetes and their phenomic and genomic characterization uncovers novel biology.</title>
        <authorList>
            <person name="Wiegand S."/>
            <person name="Jogler M."/>
            <person name="Boedeker C."/>
            <person name="Pinto D."/>
            <person name="Vollmers J."/>
            <person name="Rivas-Marin E."/>
            <person name="Kohn T."/>
            <person name="Peeters S.H."/>
            <person name="Heuer A."/>
            <person name="Rast P."/>
            <person name="Oberbeckmann S."/>
            <person name="Bunk B."/>
            <person name="Jeske O."/>
            <person name="Meyerdierks A."/>
            <person name="Storesund J.E."/>
            <person name="Kallscheuer N."/>
            <person name="Luecker S."/>
            <person name="Lage O.M."/>
            <person name="Pohl T."/>
            <person name="Merkel B.J."/>
            <person name="Hornburger P."/>
            <person name="Mueller R.-W."/>
            <person name="Bruemmer F."/>
            <person name="Labrenz M."/>
            <person name="Spormann A.M."/>
            <person name="Op Den Camp H."/>
            <person name="Overmann J."/>
            <person name="Amann R."/>
            <person name="Jetten M.S.M."/>
            <person name="Mascher T."/>
            <person name="Medema M.H."/>
            <person name="Devos D.P."/>
            <person name="Kaster A.-K."/>
            <person name="Ovreas L."/>
            <person name="Rohde M."/>
            <person name="Galperin M.Y."/>
            <person name="Jogler C."/>
        </authorList>
    </citation>
    <scope>NUCLEOTIDE SEQUENCE [LARGE SCALE GENOMIC DNA]</scope>
    <source>
        <strain evidence="1 2">CA13</strain>
    </source>
</reference>
<name>A0A5C5ZAY0_9BACT</name>
<accession>A0A5C5ZAY0</accession>
<dbReference type="Proteomes" id="UP000315010">
    <property type="component" value="Unassembled WGS sequence"/>
</dbReference>
<keyword evidence="2" id="KW-1185">Reference proteome</keyword>
<comment type="caution">
    <text evidence="1">The sequence shown here is derived from an EMBL/GenBank/DDBJ whole genome shotgun (WGS) entry which is preliminary data.</text>
</comment>
<protein>
    <submittedName>
        <fullName evidence="1">Uncharacterized protein</fullName>
    </submittedName>
</protein>
<evidence type="ECO:0000313" key="1">
    <source>
        <dbReference type="EMBL" id="TWT84308.1"/>
    </source>
</evidence>
<evidence type="ECO:0000313" key="2">
    <source>
        <dbReference type="Proteomes" id="UP000315010"/>
    </source>
</evidence>
<dbReference type="AlphaFoldDB" id="A0A5C5ZAY0"/>
<organism evidence="1 2">
    <name type="scientific">Novipirellula herctigrandis</name>
    <dbReference type="NCBI Taxonomy" id="2527986"/>
    <lineage>
        <taxon>Bacteria</taxon>
        <taxon>Pseudomonadati</taxon>
        <taxon>Planctomycetota</taxon>
        <taxon>Planctomycetia</taxon>
        <taxon>Pirellulales</taxon>
        <taxon>Pirellulaceae</taxon>
        <taxon>Novipirellula</taxon>
    </lineage>
</organism>
<gene>
    <name evidence="1" type="ORF">CA13_57850</name>
</gene>
<sequence>MKGKCLNQLSIRCEEYELDAREAKVRCCWQIKTTEHDLDHE</sequence>
<dbReference type="EMBL" id="SJPJ01000001">
    <property type="protein sequence ID" value="TWT84308.1"/>
    <property type="molecule type" value="Genomic_DNA"/>
</dbReference>